<gene>
    <name evidence="2" type="ORF">HC176_11700</name>
</gene>
<dbReference type="Proteomes" id="UP000760545">
    <property type="component" value="Unassembled WGS sequence"/>
</dbReference>
<evidence type="ECO:0000256" key="1">
    <source>
        <dbReference type="SAM" id="Phobius"/>
    </source>
</evidence>
<sequence length="88" mass="9762">MGGEGSMAAANASLKNNRNQLAKRKDSKALSGSYAHVKMKDLPKASTQSLKKIREQIQRENETARKKVIVGFVFLFIGVMAFLYFLLA</sequence>
<dbReference type="EMBL" id="JAAVJS010000016">
    <property type="protein sequence ID" value="NJX16151.1"/>
    <property type="molecule type" value="Genomic_DNA"/>
</dbReference>
<name>A0ABX1DCQ6_9FLAO</name>
<accession>A0ABX1DCQ6</accession>
<organism evidence="2 3">
    <name type="scientific">Tamlana crocina</name>
    <dbReference type="NCBI Taxonomy" id="393006"/>
    <lineage>
        <taxon>Bacteria</taxon>
        <taxon>Pseudomonadati</taxon>
        <taxon>Bacteroidota</taxon>
        <taxon>Flavobacteriia</taxon>
        <taxon>Flavobacteriales</taxon>
        <taxon>Flavobacteriaceae</taxon>
        <taxon>Tamlana</taxon>
    </lineage>
</organism>
<proteinExistence type="predicted"/>
<dbReference type="RefSeq" id="WP_167918509.1">
    <property type="nucleotide sequence ID" value="NZ_JAAVJS010000016.1"/>
</dbReference>
<protein>
    <submittedName>
        <fullName evidence="2">Uncharacterized protein</fullName>
    </submittedName>
</protein>
<keyword evidence="1" id="KW-0812">Transmembrane</keyword>
<evidence type="ECO:0000313" key="2">
    <source>
        <dbReference type="EMBL" id="NJX16151.1"/>
    </source>
</evidence>
<reference evidence="2 3" key="1">
    <citation type="submission" date="2020-03" db="EMBL/GenBank/DDBJ databases">
        <title>Tamlana sp. nov, isolated from XXX.</title>
        <authorList>
            <person name="Cao W.R."/>
        </authorList>
    </citation>
    <scope>NUCLEOTIDE SEQUENCE [LARGE SCALE GENOMIC DNA]</scope>
    <source>
        <strain evidence="2 3">HST1-43</strain>
    </source>
</reference>
<keyword evidence="1" id="KW-0472">Membrane</keyword>
<keyword evidence="1" id="KW-1133">Transmembrane helix</keyword>
<keyword evidence="3" id="KW-1185">Reference proteome</keyword>
<feature type="transmembrane region" description="Helical" evidence="1">
    <location>
        <begin position="68"/>
        <end position="87"/>
    </location>
</feature>
<comment type="caution">
    <text evidence="2">The sequence shown here is derived from an EMBL/GenBank/DDBJ whole genome shotgun (WGS) entry which is preliminary data.</text>
</comment>
<evidence type="ECO:0000313" key="3">
    <source>
        <dbReference type="Proteomes" id="UP000760545"/>
    </source>
</evidence>